<dbReference type="RefSeq" id="WP_116023869.1">
    <property type="nucleotide sequence ID" value="NZ_QTTT01000001.1"/>
</dbReference>
<sequence length="149" mass="16337">MRPDPIDVQAWWRERRVPDGEFVVYGDGGLVVMDLSFDGGGVPRWRPVLRASRWEPVEWLDVDAVLARDAHEGHRVLAGEASHGSIGWVALTRGDDTLEWAAISQWSNPFAHVALDAVTVTAISTSGHVWAFPRGAPQHVIVREAGVVG</sequence>
<evidence type="ECO:0000313" key="1">
    <source>
        <dbReference type="EMBL" id="REE98410.1"/>
    </source>
</evidence>
<comment type="caution">
    <text evidence="1">The sequence shown here is derived from an EMBL/GenBank/DDBJ whole genome shotgun (WGS) entry which is preliminary data.</text>
</comment>
<protein>
    <submittedName>
        <fullName evidence="1">Uncharacterized protein</fullName>
    </submittedName>
</protein>
<organism evidence="1 2">
    <name type="scientific">Thermomonospora umbrina</name>
    <dbReference type="NCBI Taxonomy" id="111806"/>
    <lineage>
        <taxon>Bacteria</taxon>
        <taxon>Bacillati</taxon>
        <taxon>Actinomycetota</taxon>
        <taxon>Actinomycetes</taxon>
        <taxon>Streptosporangiales</taxon>
        <taxon>Thermomonosporaceae</taxon>
        <taxon>Thermomonospora</taxon>
    </lineage>
</organism>
<accession>A0A3D9SV81</accession>
<dbReference type="OrthoDB" id="4150071at2"/>
<keyword evidence="2" id="KW-1185">Reference proteome</keyword>
<evidence type="ECO:0000313" key="2">
    <source>
        <dbReference type="Proteomes" id="UP000256661"/>
    </source>
</evidence>
<gene>
    <name evidence="1" type="ORF">DFJ69_3899</name>
</gene>
<proteinExistence type="predicted"/>
<dbReference type="EMBL" id="QTTT01000001">
    <property type="protein sequence ID" value="REE98410.1"/>
    <property type="molecule type" value="Genomic_DNA"/>
</dbReference>
<name>A0A3D9SV81_9ACTN</name>
<dbReference type="AlphaFoldDB" id="A0A3D9SV81"/>
<dbReference type="Proteomes" id="UP000256661">
    <property type="component" value="Unassembled WGS sequence"/>
</dbReference>
<reference evidence="1 2" key="1">
    <citation type="submission" date="2018-08" db="EMBL/GenBank/DDBJ databases">
        <title>Sequencing the genomes of 1000 actinobacteria strains.</title>
        <authorList>
            <person name="Klenk H.-P."/>
        </authorList>
    </citation>
    <scope>NUCLEOTIDE SEQUENCE [LARGE SCALE GENOMIC DNA]</scope>
    <source>
        <strain evidence="1 2">DSM 43927</strain>
    </source>
</reference>